<dbReference type="InterPro" id="IPR027482">
    <property type="entry name" value="Sec1-like_dom2"/>
</dbReference>
<comment type="similarity">
    <text evidence="1">Belongs to the STXBP/unc-18/SEC1 family.</text>
</comment>
<keyword evidence="3" id="KW-1185">Reference proteome</keyword>
<sequence length="201" mass="22804">MGNPDDKLRLFLIYFICIPFIREEEHNKCQQALVDSGCNLTALDYIKQWKAYSQPQASTTTGSDYYFGSGTKAASLFSKIANTSASFLKGVKSLVVKQHNLPVTKIVDKLMELKHSVEVDDYRYFDPRLNRAIDKNFKPKSPFQECIVFVLSSGNYIEYQNLQDYCEGKGPTAQKRIIYGTTGLENGAQFLNQLKLLGQEM</sequence>
<name>A0AA88HY16_ARTSF</name>
<gene>
    <name evidence="2" type="ORF">QYM36_006656</name>
</gene>
<dbReference type="AlphaFoldDB" id="A0AA88HY16"/>
<dbReference type="PANTHER" id="PTHR11679">
    <property type="entry name" value="VESICLE PROTEIN SORTING-ASSOCIATED"/>
    <property type="match status" value="1"/>
</dbReference>
<dbReference type="Gene3D" id="1.25.40.60">
    <property type="match status" value="1"/>
</dbReference>
<dbReference type="Gene3D" id="3.40.50.1910">
    <property type="match status" value="1"/>
</dbReference>
<dbReference type="EMBL" id="JAVRJZ010000010">
    <property type="protein sequence ID" value="KAK2717935.1"/>
    <property type="molecule type" value="Genomic_DNA"/>
</dbReference>
<dbReference type="SUPFAM" id="SSF56815">
    <property type="entry name" value="Sec1/munc18-like (SM) proteins"/>
    <property type="match status" value="1"/>
</dbReference>
<dbReference type="InterPro" id="IPR036045">
    <property type="entry name" value="Sec1-like_sf"/>
</dbReference>
<dbReference type="GO" id="GO:0016192">
    <property type="term" value="P:vesicle-mediated transport"/>
    <property type="evidence" value="ECO:0007669"/>
    <property type="project" value="InterPro"/>
</dbReference>
<accession>A0AA88HY16</accession>
<proteinExistence type="inferred from homology"/>
<dbReference type="InterPro" id="IPR001619">
    <property type="entry name" value="Sec1-like"/>
</dbReference>
<comment type="caution">
    <text evidence="2">The sequence shown here is derived from an EMBL/GenBank/DDBJ whole genome shotgun (WGS) entry which is preliminary data.</text>
</comment>
<evidence type="ECO:0000313" key="3">
    <source>
        <dbReference type="Proteomes" id="UP001187531"/>
    </source>
</evidence>
<evidence type="ECO:0000256" key="1">
    <source>
        <dbReference type="ARBA" id="ARBA00009884"/>
    </source>
</evidence>
<evidence type="ECO:0000313" key="2">
    <source>
        <dbReference type="EMBL" id="KAK2717935.1"/>
    </source>
</evidence>
<dbReference type="Pfam" id="PF00995">
    <property type="entry name" value="Sec1"/>
    <property type="match status" value="1"/>
</dbReference>
<dbReference type="Proteomes" id="UP001187531">
    <property type="component" value="Unassembled WGS sequence"/>
</dbReference>
<organism evidence="2 3">
    <name type="scientific">Artemia franciscana</name>
    <name type="common">Brine shrimp</name>
    <name type="synonym">Artemia sanfranciscana</name>
    <dbReference type="NCBI Taxonomy" id="6661"/>
    <lineage>
        <taxon>Eukaryota</taxon>
        <taxon>Metazoa</taxon>
        <taxon>Ecdysozoa</taxon>
        <taxon>Arthropoda</taxon>
        <taxon>Crustacea</taxon>
        <taxon>Branchiopoda</taxon>
        <taxon>Anostraca</taxon>
        <taxon>Artemiidae</taxon>
        <taxon>Artemia</taxon>
    </lineage>
</organism>
<reference evidence="2" key="1">
    <citation type="submission" date="2023-07" db="EMBL/GenBank/DDBJ databases">
        <title>Chromosome-level genome assembly of Artemia franciscana.</title>
        <authorList>
            <person name="Jo E."/>
        </authorList>
    </citation>
    <scope>NUCLEOTIDE SEQUENCE</scope>
    <source>
        <tissue evidence="2">Whole body</tissue>
    </source>
</reference>
<protein>
    <submittedName>
        <fullName evidence="2">Uncharacterized protein</fullName>
    </submittedName>
</protein>